<dbReference type="AlphaFoldDB" id="A0A2R6NK64"/>
<dbReference type="STRING" id="98765.A0A2R6NK64"/>
<name>A0A2R6NK64_9APHY</name>
<protein>
    <submittedName>
        <fullName evidence="1">Uncharacterized protein</fullName>
    </submittedName>
</protein>
<dbReference type="PANTHER" id="PTHR33050:SF7">
    <property type="entry name" value="RIBONUCLEASE H"/>
    <property type="match status" value="1"/>
</dbReference>
<dbReference type="Proteomes" id="UP000186601">
    <property type="component" value="Unassembled WGS sequence"/>
</dbReference>
<dbReference type="EMBL" id="MLYV02001135">
    <property type="protein sequence ID" value="PSR72775.1"/>
    <property type="molecule type" value="Genomic_DNA"/>
</dbReference>
<proteinExistence type="predicted"/>
<accession>A0A2R6NK64</accession>
<dbReference type="OrthoDB" id="3267267at2759"/>
<evidence type="ECO:0000313" key="2">
    <source>
        <dbReference type="Proteomes" id="UP000186601"/>
    </source>
</evidence>
<evidence type="ECO:0000313" key="1">
    <source>
        <dbReference type="EMBL" id="PSR72775.1"/>
    </source>
</evidence>
<gene>
    <name evidence="1" type="ORF">PHLCEN_2v11338</name>
</gene>
<dbReference type="InterPro" id="IPR052055">
    <property type="entry name" value="Hepadnavirus_pol/RT"/>
</dbReference>
<dbReference type="PANTHER" id="PTHR33050">
    <property type="entry name" value="REVERSE TRANSCRIPTASE DOMAIN-CONTAINING PROTEIN"/>
    <property type="match status" value="1"/>
</dbReference>
<keyword evidence="2" id="KW-1185">Reference proteome</keyword>
<sequence>MNAPDAEVHPTEQKNVVALRRAKPLSAFKLEGWDFLLESTGLLEEFGEIPQGLRIGFIIGTPVIRHTIAPHNSPSLSILSEQFASIISNEFRLNRYLGPFTRIELKNIIGHFQTSPMSLIPKPHKPGAFRLGAVRDVSEAYRNIPLHTSQWASTVVRLSEKDEFAIDTQAAFGVSSNAGMFGFIADGLNSIMRRKGIGPLSKWVDDHGFFRVLKKYLQRYNDYRAQCAKRAEAQGGKHHVGGRIFWSGDIMANDSIEEFVEDMRYPILDLSQRSPRSEEDAKFSYNLDDIDWISDQLGVPWQLEKDQLWSSTITFIGFEWNLQSKTVGIGNTKKEKYRAAIAAWRQSRMHMLKEVQKLYGKLLHASLVVQEGRAYLTGLECTLSIYHDAPFKPRTPPRAVPGDLAWWEETLRQPILVRPVPGPVPVVEIQAFSDASSGVGIGICIQDRWRAWKLIGNWKADKRDIGWAEAVGFEFLVQTIVEAGASKRTFRVYGDNKGVVEGWANGRSRNPQVNGVFKRVHKLLGLVICKGPETLQGSRVRVWRVRHTLGTLRPPKTPETLGGFGPLERVRVLEGKGKGPVNL</sequence>
<organism evidence="1 2">
    <name type="scientific">Hermanssonia centrifuga</name>
    <dbReference type="NCBI Taxonomy" id="98765"/>
    <lineage>
        <taxon>Eukaryota</taxon>
        <taxon>Fungi</taxon>
        <taxon>Dikarya</taxon>
        <taxon>Basidiomycota</taxon>
        <taxon>Agaricomycotina</taxon>
        <taxon>Agaricomycetes</taxon>
        <taxon>Polyporales</taxon>
        <taxon>Meruliaceae</taxon>
        <taxon>Hermanssonia</taxon>
    </lineage>
</organism>
<reference evidence="1 2" key="1">
    <citation type="submission" date="2018-02" db="EMBL/GenBank/DDBJ databases">
        <title>Genome sequence of the basidiomycete white-rot fungus Phlebia centrifuga.</title>
        <authorList>
            <person name="Granchi Z."/>
            <person name="Peng M."/>
            <person name="de Vries R.P."/>
            <person name="Hilden K."/>
            <person name="Makela M.R."/>
            <person name="Grigoriev I."/>
            <person name="Riley R."/>
        </authorList>
    </citation>
    <scope>NUCLEOTIDE SEQUENCE [LARGE SCALE GENOMIC DNA]</scope>
    <source>
        <strain evidence="1 2">FBCC195</strain>
    </source>
</reference>
<comment type="caution">
    <text evidence="1">The sequence shown here is derived from an EMBL/GenBank/DDBJ whole genome shotgun (WGS) entry which is preliminary data.</text>
</comment>